<sequence>MKSLQTFEEQTECVVNTLLRDFLSPTLEVANRNLCSVEEPDTGEACSFDAAIIAGRLRMLGDQFNGEIEESVKDIIAKTAEGQVRAVLQDIVQSHSENWCAQDSSLAYEKAFLGVTVKLLKYVAHMAPEMARQVAVPLMSMINSNRAVCDFIKSQGGWENLES</sequence>
<keyword evidence="3" id="KW-1185">Reference proteome</keyword>
<dbReference type="InterPro" id="IPR033543">
    <property type="entry name" value="BCL2L15"/>
</dbReference>
<dbReference type="InParanoid" id="A0A6P3FKP9"/>
<dbReference type="AlphaFoldDB" id="A0A6P3FKP9"/>
<dbReference type="Gene3D" id="1.10.437.10">
    <property type="entry name" value="Blc2-like"/>
    <property type="match status" value="1"/>
</dbReference>
<reference evidence="4" key="1">
    <citation type="submission" date="2025-08" db="UniProtKB">
        <authorList>
            <consortium name="RefSeq"/>
        </authorList>
    </citation>
    <scope>IDENTIFICATION</scope>
</reference>
<protein>
    <recommendedName>
        <fullName evidence="1">Bcl-2-like protein 15</fullName>
    </recommendedName>
    <alternativeName>
        <fullName evidence="2">Bcl-2 family kin</fullName>
    </alternativeName>
</protein>
<evidence type="ECO:0000313" key="4">
    <source>
        <dbReference type="RefSeq" id="XP_004641748.1"/>
    </source>
</evidence>
<dbReference type="FunCoup" id="A0A6P3FKP9">
    <property type="interactions" value="990"/>
</dbReference>
<dbReference type="SUPFAM" id="SSF56854">
    <property type="entry name" value="Bcl-2 inhibitors of programmed cell death"/>
    <property type="match status" value="1"/>
</dbReference>
<evidence type="ECO:0000256" key="1">
    <source>
        <dbReference type="ARBA" id="ARBA00067192"/>
    </source>
</evidence>
<dbReference type="OrthoDB" id="9950208at2759"/>
<accession>A0A6P3FKP9</accession>
<evidence type="ECO:0000256" key="2">
    <source>
        <dbReference type="ARBA" id="ARBA00078158"/>
    </source>
</evidence>
<dbReference type="CTD" id="440603"/>
<dbReference type="PANTHER" id="PTHR36466">
    <property type="entry name" value="BCL-2-LIKE PROTEIN 15"/>
    <property type="match status" value="1"/>
</dbReference>
<organism evidence="3 4">
    <name type="scientific">Octodon degus</name>
    <name type="common">Degu</name>
    <name type="synonym">Sciurus degus</name>
    <dbReference type="NCBI Taxonomy" id="10160"/>
    <lineage>
        <taxon>Eukaryota</taxon>
        <taxon>Metazoa</taxon>
        <taxon>Chordata</taxon>
        <taxon>Craniata</taxon>
        <taxon>Vertebrata</taxon>
        <taxon>Euteleostomi</taxon>
        <taxon>Mammalia</taxon>
        <taxon>Eutheria</taxon>
        <taxon>Euarchontoglires</taxon>
        <taxon>Glires</taxon>
        <taxon>Rodentia</taxon>
        <taxon>Hystricomorpha</taxon>
        <taxon>Octodontidae</taxon>
        <taxon>Octodon</taxon>
    </lineage>
</organism>
<evidence type="ECO:0000313" key="3">
    <source>
        <dbReference type="Proteomes" id="UP000515203"/>
    </source>
</evidence>
<name>A0A6P3FKP9_OCTDE</name>
<dbReference type="GO" id="GO:0042981">
    <property type="term" value="P:regulation of apoptotic process"/>
    <property type="evidence" value="ECO:0007669"/>
    <property type="project" value="InterPro"/>
</dbReference>
<dbReference type="FunFam" id="1.10.437.10:FF:000018">
    <property type="entry name" value="BCL2 like 15"/>
    <property type="match status" value="1"/>
</dbReference>
<gene>
    <name evidence="4" type="primary">Bcl2l15</name>
</gene>
<proteinExistence type="predicted"/>
<dbReference type="RefSeq" id="XP_004641748.1">
    <property type="nucleotide sequence ID" value="XM_004641691.2"/>
</dbReference>
<dbReference type="InterPro" id="IPR036834">
    <property type="entry name" value="Bcl-2-like_sf"/>
</dbReference>
<dbReference type="Proteomes" id="UP000515203">
    <property type="component" value="Unplaced"/>
</dbReference>
<dbReference type="GO" id="GO:0005829">
    <property type="term" value="C:cytosol"/>
    <property type="evidence" value="ECO:0007669"/>
    <property type="project" value="TreeGrafter"/>
</dbReference>
<dbReference type="PANTHER" id="PTHR36466:SF1">
    <property type="entry name" value="BCL-2-LIKE PROTEIN 15"/>
    <property type="match status" value="1"/>
</dbReference>
<dbReference type="GeneID" id="101565438"/>
<dbReference type="GO" id="GO:0005634">
    <property type="term" value="C:nucleus"/>
    <property type="evidence" value="ECO:0007669"/>
    <property type="project" value="TreeGrafter"/>
</dbReference>